<name>U5NBE4_9BURK</name>
<protein>
    <recommendedName>
        <fullName evidence="5">Cobalamin adenosyltransferase</fullName>
    </recommendedName>
</protein>
<keyword evidence="2" id="KW-0472">Membrane</keyword>
<keyword evidence="1" id="KW-0175">Coiled coil</keyword>
<gene>
    <name evidence="3" type="ORF">Cenrod_1407</name>
</gene>
<evidence type="ECO:0000313" key="4">
    <source>
        <dbReference type="Proteomes" id="UP000017184"/>
    </source>
</evidence>
<evidence type="ECO:0000256" key="2">
    <source>
        <dbReference type="SAM" id="Phobius"/>
    </source>
</evidence>
<dbReference type="HOGENOM" id="CLU_035594_2_0_4"/>
<feature type="transmembrane region" description="Helical" evidence="2">
    <location>
        <begin position="419"/>
        <end position="440"/>
    </location>
</feature>
<keyword evidence="4" id="KW-1185">Reference proteome</keyword>
<evidence type="ECO:0000256" key="1">
    <source>
        <dbReference type="SAM" id="Coils"/>
    </source>
</evidence>
<proteinExistence type="predicted"/>
<keyword evidence="2" id="KW-0812">Transmembrane</keyword>
<dbReference type="PATRIC" id="fig|946483.4.peg.1418"/>
<dbReference type="KEGG" id="cbx:Cenrod_1407"/>
<accession>U5NBE4</accession>
<evidence type="ECO:0008006" key="5">
    <source>
        <dbReference type="Google" id="ProtNLM"/>
    </source>
</evidence>
<dbReference type="AlphaFoldDB" id="U5NBE4"/>
<feature type="coiled-coil region" evidence="1">
    <location>
        <begin position="465"/>
        <end position="492"/>
    </location>
</feature>
<dbReference type="eggNOG" id="ENOG502Z940">
    <property type="taxonomic scope" value="Bacteria"/>
</dbReference>
<dbReference type="EMBL" id="CP004885">
    <property type="protein sequence ID" value="AGX87494.1"/>
    <property type="molecule type" value="Genomic_DNA"/>
</dbReference>
<sequence>MYNTIADFPWVDELERTVVSSLATTFGLDFLLIEDKLGGDVDTIHNGRKNVWATKEAEEDYKQRGNYNSTQYHTHPNYIARGSRDKVSFQKGELHDGYRDKYFIASEQPNLDHIISAKEIHEDPGRVLAEMSGVELANKDSNLQSTSETINKSKKQTPIKEFLKKLPSRIEGNETKMDKMQVELDALPRKTPEQKHVARKLEAKIEKLKKKNAEFKSIDPNAMKKKDQEARASYNMEVNKVYYTSSKFIKNISSTSAKAGLRMGVRQVLGLVMAEVWYELRAQIPKILITIQKNFSFEKFFVQIKDAFHGIWHRVQQRFKDFLTSFQDGFFAGAMSNLTTTIFNIFATTQRAAIKIIREIWGQLIKAFKLIFFNPDQLSIVELCQAVAGILSAAAGVAIGSSVHASLLPLCNFPFGAELAGFTSALVTGLATLGLTYVLLHSSVAQKLWAYVESIMPHAVLVKKYQAINAELDRYLIELARLELNMNIEELAAFSRDLVDCNDEIQRGQVLNREIAKRGIKLPYEMGNLNSTRAWLASVAK</sequence>
<dbReference type="OrthoDB" id="3239452at2"/>
<evidence type="ECO:0000313" key="3">
    <source>
        <dbReference type="EMBL" id="AGX87494.1"/>
    </source>
</evidence>
<organism evidence="3 4">
    <name type="scientific">Candidatus Symbiobacter mobilis CR</name>
    <dbReference type="NCBI Taxonomy" id="946483"/>
    <lineage>
        <taxon>Bacteria</taxon>
        <taxon>Pseudomonadati</taxon>
        <taxon>Pseudomonadota</taxon>
        <taxon>Betaproteobacteria</taxon>
        <taxon>Burkholderiales</taxon>
        <taxon>Comamonadaceae</taxon>
    </lineage>
</organism>
<dbReference type="Proteomes" id="UP000017184">
    <property type="component" value="Chromosome"/>
</dbReference>
<reference evidence="3 4" key="1">
    <citation type="journal article" date="2013" name="Genome Biol.">
        <title>Genomic analysis reveals key aspects of prokaryotic symbiosis in the phototrophic consortium "Chlorochromatium aggregatum".</title>
        <authorList>
            <person name="Liu Z."/>
            <person name="Muller J."/>
            <person name="Li T."/>
            <person name="Alvey R.M."/>
            <person name="Vogl K."/>
            <person name="Frigaard N.U."/>
            <person name="Rockwell N.C."/>
            <person name="Boyd E.S."/>
            <person name="Tomsho L.P."/>
            <person name="Schuster S.C."/>
            <person name="Henke P."/>
            <person name="Rohde M."/>
            <person name="Overmann J."/>
            <person name="Bryant D.A."/>
        </authorList>
    </citation>
    <scope>NUCLEOTIDE SEQUENCE [LARGE SCALE GENOMIC DNA]</scope>
    <source>
        <strain evidence="3">CR</strain>
    </source>
</reference>
<dbReference type="STRING" id="946483.Cenrod_1407"/>
<keyword evidence="2" id="KW-1133">Transmembrane helix</keyword>